<keyword evidence="3" id="KW-1185">Reference proteome</keyword>
<gene>
    <name evidence="2" type="ORF">HMPREF3185_00505</name>
</gene>
<evidence type="ECO:0000313" key="3">
    <source>
        <dbReference type="Proteomes" id="UP000070224"/>
    </source>
</evidence>
<comment type="caution">
    <text evidence="2">The sequence shown here is derived from an EMBL/GenBank/DDBJ whole genome shotgun (WGS) entry which is preliminary data.</text>
</comment>
<evidence type="ECO:0000256" key="1">
    <source>
        <dbReference type="SAM" id="MobiDB-lite"/>
    </source>
</evidence>
<accession>A0A134BCA0</accession>
<feature type="region of interest" description="Disordered" evidence="1">
    <location>
        <begin position="1"/>
        <end position="66"/>
    </location>
</feature>
<proteinExistence type="predicted"/>
<feature type="compositionally biased region" description="Polar residues" evidence="1">
    <location>
        <begin position="25"/>
        <end position="36"/>
    </location>
</feature>
<name>A0A134BCA0_9PORP</name>
<protein>
    <submittedName>
        <fullName evidence="2">Uncharacterized protein</fullName>
    </submittedName>
</protein>
<dbReference type="AlphaFoldDB" id="A0A134BCA0"/>
<evidence type="ECO:0000313" key="2">
    <source>
        <dbReference type="EMBL" id="KXB77582.1"/>
    </source>
</evidence>
<dbReference type="Proteomes" id="UP000070224">
    <property type="component" value="Unassembled WGS sequence"/>
</dbReference>
<organism evidence="2 3">
    <name type="scientific">Porphyromonas somerae</name>
    <dbReference type="NCBI Taxonomy" id="322095"/>
    <lineage>
        <taxon>Bacteria</taxon>
        <taxon>Pseudomonadati</taxon>
        <taxon>Bacteroidota</taxon>
        <taxon>Bacteroidia</taxon>
        <taxon>Bacteroidales</taxon>
        <taxon>Porphyromonadaceae</taxon>
        <taxon>Porphyromonas</taxon>
    </lineage>
</organism>
<dbReference type="EMBL" id="LSDK01000036">
    <property type="protein sequence ID" value="KXB77582.1"/>
    <property type="molecule type" value="Genomic_DNA"/>
</dbReference>
<sequence length="66" mass="7386">MPRLPPEPCYLTPLRLLRGKDTDTSRTPLLHTNNKGITPPHKATGPLPKDIGSDPVKRYSAKRRIT</sequence>
<dbReference type="STRING" id="322095.HMPREF3185_00505"/>
<reference evidence="3" key="1">
    <citation type="submission" date="2016-01" db="EMBL/GenBank/DDBJ databases">
        <authorList>
            <person name="Mitreva M."/>
            <person name="Pepin K.H."/>
            <person name="Mihindukulasuriya K.A."/>
            <person name="Fulton R."/>
            <person name="Fronick C."/>
            <person name="O'Laughlin M."/>
            <person name="Miner T."/>
            <person name="Herter B."/>
            <person name="Rosa B.A."/>
            <person name="Cordes M."/>
            <person name="Tomlinson C."/>
            <person name="Wollam A."/>
            <person name="Palsikar V.B."/>
            <person name="Mardis E.R."/>
            <person name="Wilson R.K."/>
        </authorList>
    </citation>
    <scope>NUCLEOTIDE SEQUENCE [LARGE SCALE GENOMIC DNA]</scope>
    <source>
        <strain evidence="3">KA00683</strain>
    </source>
</reference>